<feature type="compositionally biased region" description="Pro residues" evidence="1">
    <location>
        <begin position="756"/>
        <end position="776"/>
    </location>
</feature>
<feature type="compositionally biased region" description="Pro residues" evidence="1">
    <location>
        <begin position="551"/>
        <end position="561"/>
    </location>
</feature>
<evidence type="ECO:0008006" key="6">
    <source>
        <dbReference type="Google" id="ProtNLM"/>
    </source>
</evidence>
<feature type="compositionally biased region" description="Low complexity" evidence="1">
    <location>
        <begin position="260"/>
        <end position="280"/>
    </location>
</feature>
<feature type="compositionally biased region" description="Low complexity" evidence="1">
    <location>
        <begin position="709"/>
        <end position="720"/>
    </location>
</feature>
<feature type="compositionally biased region" description="Polar residues" evidence="1">
    <location>
        <begin position="402"/>
        <end position="415"/>
    </location>
</feature>
<proteinExistence type="predicted"/>
<sequence length="818" mass="81061">MRYARRLGATLLAALAAASLVSLPSTPVTAGEPADLRLEVRQGNLTTQSGGQPATLVFAVTNDGPSKADAFNANVVIPYGDRGVILASSSPACNQVSGPTVLACPVNELEVGKTAVFTLVISPPPAGSIDPSEQLPPAAGQIAIDAGGDDPNGANDSSQFTLTLTAAPPPVTVVSGTIVNGSTGQPITGVSVVARDVNGATCPSTTDAAGAFNCTSQPLAGGQITIEATMAGYKFSRTTVTPQNGTITNVQLALDPAVASASPTPSAAPTSPAASASPAPQALKSDDGGFPWDTVLVVIGIVLALGGLGALGWWLYKRKDTDSGGPGGGGRDLPDLVGAESIMPTMPMRVPNSVLSETTVANQPPFGQPERVGAAAGADATAVWGAPAPTGSWQPGGWSPANDAQANVNRSTEPIQVSGGPSGWSGGSGQSSSSGERTAEWPTVDPGSADDAPASGVPAQVSERPVAPSDPTTAWPAVGDAGWAAAPHTRAAGPLSDQYASALPAEAPGVPSGPPAPTPGFEQSWGTPGRPAYGNPPLADAPLVGWDTPPAASPQPTPMSAPPMASQPMSAPPMASQPMSAPPMPMSAPPASPMASHAAGGYAAGGYPAAHSPVPPPQPSVMQPTAQWTAPPSFPTSASPTAMYPASAPPAAGYPAPGPPAAGYPASAPPAMNYPSSAPPAANYPASAPPLPPVPYGGYPPASPPASAPPAAGYPQSAPPWQADAQGWPSGPPANHAAPGAPQWPQTPAPAAGYPAYPPQAYPSATPPHSGPPAPPGAYGNYPQAAPPQPQPGQAPPAPEQGEPEWSAQQYWPPAGQR</sequence>
<protein>
    <recommendedName>
        <fullName evidence="6">DUF11 domain-containing protein</fullName>
    </recommendedName>
</protein>
<feature type="compositionally biased region" description="Low complexity" evidence="1">
    <location>
        <begin position="663"/>
        <end position="686"/>
    </location>
</feature>
<keyword evidence="2" id="KW-1133">Transmembrane helix</keyword>
<dbReference type="Proteomes" id="UP001501676">
    <property type="component" value="Unassembled WGS sequence"/>
</dbReference>
<feature type="compositionally biased region" description="Low complexity" evidence="1">
    <location>
        <begin position="733"/>
        <end position="755"/>
    </location>
</feature>
<dbReference type="SUPFAM" id="SSF49464">
    <property type="entry name" value="Carboxypeptidase regulatory domain-like"/>
    <property type="match status" value="1"/>
</dbReference>
<feature type="region of interest" description="Disordered" evidence="1">
    <location>
        <begin position="260"/>
        <end position="285"/>
    </location>
</feature>
<keyword evidence="2" id="KW-0812">Transmembrane</keyword>
<feature type="compositionally biased region" description="Low complexity" evidence="1">
    <location>
        <begin position="562"/>
        <end position="579"/>
    </location>
</feature>
<evidence type="ECO:0000256" key="3">
    <source>
        <dbReference type="SAM" id="SignalP"/>
    </source>
</evidence>
<evidence type="ECO:0000256" key="2">
    <source>
        <dbReference type="SAM" id="Phobius"/>
    </source>
</evidence>
<evidence type="ECO:0000313" key="4">
    <source>
        <dbReference type="EMBL" id="GAA3394529.1"/>
    </source>
</evidence>
<feature type="compositionally biased region" description="Pro residues" evidence="1">
    <location>
        <begin position="580"/>
        <end position="592"/>
    </location>
</feature>
<feature type="compositionally biased region" description="Pro residues" evidence="1">
    <location>
        <begin position="785"/>
        <end position="799"/>
    </location>
</feature>
<feature type="compositionally biased region" description="Low complexity" evidence="1">
    <location>
        <begin position="373"/>
        <end position="388"/>
    </location>
</feature>
<gene>
    <name evidence="4" type="ORF">GCM10020369_64300</name>
</gene>
<keyword evidence="2" id="KW-0472">Membrane</keyword>
<evidence type="ECO:0000256" key="1">
    <source>
        <dbReference type="SAM" id="MobiDB-lite"/>
    </source>
</evidence>
<comment type="caution">
    <text evidence="4">The sequence shown here is derived from an EMBL/GenBank/DDBJ whole genome shotgun (WGS) entry which is preliminary data.</text>
</comment>
<feature type="region of interest" description="Disordered" evidence="1">
    <location>
        <begin position="359"/>
        <end position="818"/>
    </location>
</feature>
<feature type="compositionally biased region" description="Low complexity" evidence="1">
    <location>
        <begin position="620"/>
        <end position="655"/>
    </location>
</feature>
<organism evidence="4 5">
    <name type="scientific">Cryptosporangium minutisporangium</name>
    <dbReference type="NCBI Taxonomy" id="113569"/>
    <lineage>
        <taxon>Bacteria</taxon>
        <taxon>Bacillati</taxon>
        <taxon>Actinomycetota</taxon>
        <taxon>Actinomycetes</taxon>
        <taxon>Cryptosporangiales</taxon>
        <taxon>Cryptosporangiaceae</taxon>
        <taxon>Cryptosporangium</taxon>
    </lineage>
</organism>
<reference evidence="5" key="1">
    <citation type="journal article" date="2019" name="Int. J. Syst. Evol. Microbiol.">
        <title>The Global Catalogue of Microorganisms (GCM) 10K type strain sequencing project: providing services to taxonomists for standard genome sequencing and annotation.</title>
        <authorList>
            <consortium name="The Broad Institute Genomics Platform"/>
            <consortium name="The Broad Institute Genome Sequencing Center for Infectious Disease"/>
            <person name="Wu L."/>
            <person name="Ma J."/>
        </authorList>
    </citation>
    <scope>NUCLEOTIDE SEQUENCE [LARGE SCALE GENOMIC DNA]</scope>
    <source>
        <strain evidence="5">JCM 9458</strain>
    </source>
</reference>
<accession>A0ABP6T6L5</accession>
<feature type="compositionally biased region" description="Gly residues" evidence="1">
    <location>
        <begin position="420"/>
        <end position="429"/>
    </location>
</feature>
<keyword evidence="5" id="KW-1185">Reference proteome</keyword>
<name>A0ABP6T6L5_9ACTN</name>
<dbReference type="InterPro" id="IPR008969">
    <property type="entry name" value="CarboxyPept-like_regulatory"/>
</dbReference>
<feature type="signal peptide" evidence="3">
    <location>
        <begin position="1"/>
        <end position="30"/>
    </location>
</feature>
<dbReference type="Gene3D" id="2.60.40.1120">
    <property type="entry name" value="Carboxypeptidase-like, regulatory domain"/>
    <property type="match status" value="1"/>
</dbReference>
<feature type="transmembrane region" description="Helical" evidence="2">
    <location>
        <begin position="295"/>
        <end position="316"/>
    </location>
</feature>
<feature type="chain" id="PRO_5045593740" description="DUF11 domain-containing protein" evidence="3">
    <location>
        <begin position="31"/>
        <end position="818"/>
    </location>
</feature>
<dbReference type="Pfam" id="PF13620">
    <property type="entry name" value="CarboxypepD_reg"/>
    <property type="match status" value="1"/>
</dbReference>
<evidence type="ECO:0000313" key="5">
    <source>
        <dbReference type="Proteomes" id="UP001501676"/>
    </source>
</evidence>
<keyword evidence="3" id="KW-0732">Signal</keyword>
<dbReference type="EMBL" id="BAAAYN010000044">
    <property type="protein sequence ID" value="GAA3394529.1"/>
    <property type="molecule type" value="Genomic_DNA"/>
</dbReference>
<feature type="compositionally biased region" description="Low complexity" evidence="1">
    <location>
        <begin position="593"/>
        <end position="612"/>
    </location>
</feature>